<keyword evidence="3" id="KW-1185">Reference proteome</keyword>
<protein>
    <recommendedName>
        <fullName evidence="4">Secreted protein</fullName>
    </recommendedName>
</protein>
<dbReference type="Proteomes" id="UP000813444">
    <property type="component" value="Unassembled WGS sequence"/>
</dbReference>
<feature type="signal peptide" evidence="1">
    <location>
        <begin position="1"/>
        <end position="23"/>
    </location>
</feature>
<evidence type="ECO:0000256" key="1">
    <source>
        <dbReference type="SAM" id="SignalP"/>
    </source>
</evidence>
<dbReference type="EMBL" id="JAGPNK010000008">
    <property type="protein sequence ID" value="KAH7316908.1"/>
    <property type="molecule type" value="Genomic_DNA"/>
</dbReference>
<feature type="chain" id="PRO_5035461483" description="Secreted protein" evidence="1">
    <location>
        <begin position="24"/>
        <end position="110"/>
    </location>
</feature>
<comment type="caution">
    <text evidence="2">The sequence shown here is derived from an EMBL/GenBank/DDBJ whole genome shotgun (WGS) entry which is preliminary data.</text>
</comment>
<organism evidence="2 3">
    <name type="scientific">Stachybotrys elegans</name>
    <dbReference type="NCBI Taxonomy" id="80388"/>
    <lineage>
        <taxon>Eukaryota</taxon>
        <taxon>Fungi</taxon>
        <taxon>Dikarya</taxon>
        <taxon>Ascomycota</taxon>
        <taxon>Pezizomycotina</taxon>
        <taxon>Sordariomycetes</taxon>
        <taxon>Hypocreomycetidae</taxon>
        <taxon>Hypocreales</taxon>
        <taxon>Stachybotryaceae</taxon>
        <taxon>Stachybotrys</taxon>
    </lineage>
</organism>
<evidence type="ECO:0000313" key="3">
    <source>
        <dbReference type="Proteomes" id="UP000813444"/>
    </source>
</evidence>
<dbReference type="AlphaFoldDB" id="A0A8K0WRT4"/>
<gene>
    <name evidence="2" type="ORF">B0I35DRAFT_461481</name>
</gene>
<proteinExistence type="predicted"/>
<sequence>MLAMNLRALGVAYLAVSVPLATAWQIDWYSDENCQDFQGSQNGDANPITWAECDLPAPPEKDARSFRAYMDETSAVRVCDGGQLVKTAGHEQNSCRTIENSVVGKWIERV</sequence>
<reference evidence="2" key="1">
    <citation type="journal article" date="2021" name="Nat. Commun.">
        <title>Genetic determinants of endophytism in the Arabidopsis root mycobiome.</title>
        <authorList>
            <person name="Mesny F."/>
            <person name="Miyauchi S."/>
            <person name="Thiergart T."/>
            <person name="Pickel B."/>
            <person name="Atanasova L."/>
            <person name="Karlsson M."/>
            <person name="Huettel B."/>
            <person name="Barry K.W."/>
            <person name="Haridas S."/>
            <person name="Chen C."/>
            <person name="Bauer D."/>
            <person name="Andreopoulos W."/>
            <person name="Pangilinan J."/>
            <person name="LaButti K."/>
            <person name="Riley R."/>
            <person name="Lipzen A."/>
            <person name="Clum A."/>
            <person name="Drula E."/>
            <person name="Henrissat B."/>
            <person name="Kohler A."/>
            <person name="Grigoriev I.V."/>
            <person name="Martin F.M."/>
            <person name="Hacquard S."/>
        </authorList>
    </citation>
    <scope>NUCLEOTIDE SEQUENCE</scope>
    <source>
        <strain evidence="2">MPI-CAGE-CH-0235</strain>
    </source>
</reference>
<accession>A0A8K0WRT4</accession>
<evidence type="ECO:0008006" key="4">
    <source>
        <dbReference type="Google" id="ProtNLM"/>
    </source>
</evidence>
<name>A0A8K0WRT4_9HYPO</name>
<evidence type="ECO:0000313" key="2">
    <source>
        <dbReference type="EMBL" id="KAH7316908.1"/>
    </source>
</evidence>
<keyword evidence="1" id="KW-0732">Signal</keyword>